<feature type="domain" description="Co-chaperone DjlA N-terminal" evidence="1">
    <location>
        <begin position="25"/>
        <end position="142"/>
    </location>
</feature>
<evidence type="ECO:0000259" key="1">
    <source>
        <dbReference type="Pfam" id="PF05099"/>
    </source>
</evidence>
<dbReference type="RefSeq" id="WP_131573538.1">
    <property type="nucleotide sequence ID" value="NZ_CBCSAJ010000011.1"/>
</dbReference>
<dbReference type="Gene3D" id="1.10.3680.10">
    <property type="entry name" value="TerB-like"/>
    <property type="match status" value="1"/>
</dbReference>
<dbReference type="CDD" id="cd07313">
    <property type="entry name" value="terB_like_2"/>
    <property type="match status" value="1"/>
</dbReference>
<keyword evidence="3" id="KW-1185">Reference proteome</keyword>
<dbReference type="Proteomes" id="UP001597302">
    <property type="component" value="Unassembled WGS sequence"/>
</dbReference>
<dbReference type="SUPFAM" id="SSF158682">
    <property type="entry name" value="TerB-like"/>
    <property type="match status" value="1"/>
</dbReference>
<accession>A0ABW4E3E9</accession>
<evidence type="ECO:0000313" key="2">
    <source>
        <dbReference type="EMBL" id="MFD1483006.1"/>
    </source>
</evidence>
<dbReference type="InterPro" id="IPR007791">
    <property type="entry name" value="DjlA_N"/>
</dbReference>
<dbReference type="Pfam" id="PF05099">
    <property type="entry name" value="TerB"/>
    <property type="match status" value="1"/>
</dbReference>
<dbReference type="EMBL" id="JBHTOQ010000038">
    <property type="protein sequence ID" value="MFD1483006.1"/>
    <property type="molecule type" value="Genomic_DNA"/>
</dbReference>
<organism evidence="2 3">
    <name type="scientific">Paracoccus nototheniae</name>
    <dbReference type="NCBI Taxonomy" id="2489002"/>
    <lineage>
        <taxon>Bacteria</taxon>
        <taxon>Pseudomonadati</taxon>
        <taxon>Pseudomonadota</taxon>
        <taxon>Alphaproteobacteria</taxon>
        <taxon>Rhodobacterales</taxon>
        <taxon>Paracoccaceae</taxon>
        <taxon>Paracoccus</taxon>
    </lineage>
</organism>
<sequence length="153" mass="16760">MIQNFLSRLMGKTPGPAAFDADEAELAIAALLVRLARADDHYDEAERRRIDAVLAQRRGLSAEEAAALRIEAEGLEAEASDTVRFTKQIKDHIALEDRRGVLSALWEVALADQARGADEDSLIRLVAGLLGVSDRDSAQIRQQVMERTGLRPA</sequence>
<name>A0ABW4E3E9_9RHOB</name>
<protein>
    <submittedName>
        <fullName evidence="2">TerB family tellurite resistance protein</fullName>
    </submittedName>
</protein>
<evidence type="ECO:0000313" key="3">
    <source>
        <dbReference type="Proteomes" id="UP001597302"/>
    </source>
</evidence>
<proteinExistence type="predicted"/>
<comment type="caution">
    <text evidence="2">The sequence shown here is derived from an EMBL/GenBank/DDBJ whole genome shotgun (WGS) entry which is preliminary data.</text>
</comment>
<dbReference type="InterPro" id="IPR029024">
    <property type="entry name" value="TerB-like"/>
</dbReference>
<reference evidence="3" key="1">
    <citation type="journal article" date="2019" name="Int. J. Syst. Evol. Microbiol.">
        <title>The Global Catalogue of Microorganisms (GCM) 10K type strain sequencing project: providing services to taxonomists for standard genome sequencing and annotation.</title>
        <authorList>
            <consortium name="The Broad Institute Genomics Platform"/>
            <consortium name="The Broad Institute Genome Sequencing Center for Infectious Disease"/>
            <person name="Wu L."/>
            <person name="Ma J."/>
        </authorList>
    </citation>
    <scope>NUCLEOTIDE SEQUENCE [LARGE SCALE GENOMIC DNA]</scope>
    <source>
        <strain evidence="3">CCM 8875</strain>
    </source>
</reference>
<gene>
    <name evidence="2" type="ORF">ACFQ5P_17045</name>
</gene>